<dbReference type="PANTHER" id="PTHR30531:SF12">
    <property type="entry name" value="FLAGELLAR BIOSYNTHETIC PROTEIN FLHB"/>
    <property type="match status" value="1"/>
</dbReference>
<feature type="region of interest" description="Disordered" evidence="2">
    <location>
        <begin position="225"/>
        <end position="249"/>
    </location>
</feature>
<dbReference type="SUPFAM" id="SSF160544">
    <property type="entry name" value="EscU C-terminal domain-like"/>
    <property type="match status" value="1"/>
</dbReference>
<protein>
    <submittedName>
        <fullName evidence="4">Flagellar biosynthesis protein FlhB</fullName>
    </submittedName>
</protein>
<keyword evidence="3" id="KW-0812">Transmembrane</keyword>
<keyword evidence="3" id="KW-1133">Transmembrane helix</keyword>
<dbReference type="STRING" id="1888892.BFL28_16840"/>
<dbReference type="PANTHER" id="PTHR30531">
    <property type="entry name" value="FLAGELLAR BIOSYNTHETIC PROTEIN FLHB"/>
    <property type="match status" value="1"/>
</dbReference>
<dbReference type="InterPro" id="IPR029025">
    <property type="entry name" value="T3SS_substrate_exporter_C"/>
</dbReference>
<dbReference type="Proteomes" id="UP000094487">
    <property type="component" value="Unassembled WGS sequence"/>
</dbReference>
<feature type="transmembrane region" description="Helical" evidence="3">
    <location>
        <begin position="32"/>
        <end position="53"/>
    </location>
</feature>
<feature type="transmembrane region" description="Helical" evidence="3">
    <location>
        <begin position="87"/>
        <end position="109"/>
    </location>
</feature>
<dbReference type="InterPro" id="IPR006135">
    <property type="entry name" value="T3SS_substrate_exporter"/>
</dbReference>
<gene>
    <name evidence="4" type="ORF">BFL28_16840</name>
</gene>
<keyword evidence="4" id="KW-0969">Cilium</keyword>
<feature type="transmembrane region" description="Helical" evidence="3">
    <location>
        <begin position="148"/>
        <end position="166"/>
    </location>
</feature>
<keyword evidence="4" id="KW-0966">Cell projection</keyword>
<feature type="transmembrane region" description="Helical" evidence="3">
    <location>
        <begin position="191"/>
        <end position="212"/>
    </location>
</feature>
<dbReference type="GO" id="GO:0009306">
    <property type="term" value="P:protein secretion"/>
    <property type="evidence" value="ECO:0007669"/>
    <property type="project" value="InterPro"/>
</dbReference>
<accession>A0A1E3LWW6</accession>
<evidence type="ECO:0000313" key="4">
    <source>
        <dbReference type="EMBL" id="ODP37635.1"/>
    </source>
</evidence>
<comment type="similarity">
    <text evidence="1">Belongs to the type III secretion exporter family.</text>
</comment>
<dbReference type="RefSeq" id="WP_069320618.1">
    <property type="nucleotide sequence ID" value="NZ_MDDS01000025.1"/>
</dbReference>
<comment type="caution">
    <text evidence="4">The sequence shown here is derived from an EMBL/GenBank/DDBJ whole genome shotgun (WGS) entry which is preliminary data.</text>
</comment>
<organism evidence="4 5">
    <name type="scientific">Sphingomonas turrisvirgatae</name>
    <dbReference type="NCBI Taxonomy" id="1888892"/>
    <lineage>
        <taxon>Bacteria</taxon>
        <taxon>Pseudomonadati</taxon>
        <taxon>Pseudomonadota</taxon>
        <taxon>Alphaproteobacteria</taxon>
        <taxon>Sphingomonadales</taxon>
        <taxon>Sphingomonadaceae</taxon>
        <taxon>Sphingomonas</taxon>
    </lineage>
</organism>
<dbReference type="OrthoDB" id="9807950at2"/>
<feature type="compositionally biased region" description="Basic and acidic residues" evidence="2">
    <location>
        <begin position="1"/>
        <end position="10"/>
    </location>
</feature>
<dbReference type="AlphaFoldDB" id="A0A1E3LWW6"/>
<dbReference type="EMBL" id="MDDS01000025">
    <property type="protein sequence ID" value="ODP37635.1"/>
    <property type="molecule type" value="Genomic_DNA"/>
</dbReference>
<dbReference type="PRINTS" id="PR00950">
    <property type="entry name" value="TYPE3IMSPROT"/>
</dbReference>
<proteinExistence type="inferred from homology"/>
<dbReference type="Pfam" id="PF01312">
    <property type="entry name" value="Bac_export_2"/>
    <property type="match status" value="1"/>
</dbReference>
<evidence type="ECO:0000256" key="1">
    <source>
        <dbReference type="ARBA" id="ARBA00010690"/>
    </source>
</evidence>
<evidence type="ECO:0000256" key="3">
    <source>
        <dbReference type="SAM" id="Phobius"/>
    </source>
</evidence>
<dbReference type="Gene3D" id="3.40.1690.10">
    <property type="entry name" value="secretion proteins EscU"/>
    <property type="match status" value="1"/>
</dbReference>
<dbReference type="GO" id="GO:0005886">
    <property type="term" value="C:plasma membrane"/>
    <property type="evidence" value="ECO:0007669"/>
    <property type="project" value="TreeGrafter"/>
</dbReference>
<feature type="region of interest" description="Disordered" evidence="2">
    <location>
        <begin position="1"/>
        <end position="23"/>
    </location>
</feature>
<name>A0A1E3LWW6_9SPHN</name>
<evidence type="ECO:0000313" key="5">
    <source>
        <dbReference type="Proteomes" id="UP000094487"/>
    </source>
</evidence>
<reference evidence="4 5" key="1">
    <citation type="submission" date="2016-08" db="EMBL/GenBank/DDBJ databases">
        <title>Draft genome of the agarase producing Sphingomonas sp. MCT13.</title>
        <authorList>
            <person name="D'Andrea M.M."/>
            <person name="Rossolini G.M."/>
            <person name="Thaller M.C."/>
        </authorList>
    </citation>
    <scope>NUCLEOTIDE SEQUENCE [LARGE SCALE GENOMIC DNA]</scope>
    <source>
        <strain evidence="4 5">MCT13</strain>
    </source>
</reference>
<keyword evidence="4" id="KW-0282">Flagellum</keyword>
<keyword evidence="5" id="KW-1185">Reference proteome</keyword>
<evidence type="ECO:0000256" key="2">
    <source>
        <dbReference type="SAM" id="MobiDB-lite"/>
    </source>
</evidence>
<keyword evidence="3" id="KW-0472">Membrane</keyword>
<sequence>MSESAGEKTEAPTPKRRQKAQEDGDLLKSRDFAAALIILLGCGWMILMGPQLLGGIKEVMQASFSFGRGDIESFQPWRPLATAGWKLAPSLGALLAIAFIGAIASQAALGSIHFNGKLLQPKGNRINPGSGLKRIFGTNGWIELGKSLLKVVLLGGIGAWMLWSVSDQTMGLVSSNLTEAVRALGDTFSTLILVMAGGLLLIAGVDLPIQIVRHMNRLKMSMQEIKDEHKQTEGSPEAKSAQRQRQREMAKGGMRQKLETAHVVLTNPTHFSVALRYDSGKDQVPVVVAKGRGEIALAIRELADEMAVPRLELPPLARAIYFTSRENQEIRDDLYMAVATVLAFVFGLNRQAGGQMPNIAVPDSALFDENGVQSGLKAAR</sequence>